<evidence type="ECO:0000313" key="3">
    <source>
        <dbReference type="Proteomes" id="UP000807504"/>
    </source>
</evidence>
<evidence type="ECO:0000256" key="1">
    <source>
        <dbReference type="SAM" id="MobiDB-lite"/>
    </source>
</evidence>
<organism evidence="2 3">
    <name type="scientific">Argiope bruennichi</name>
    <name type="common">Wasp spider</name>
    <name type="synonym">Aranea bruennichi</name>
    <dbReference type="NCBI Taxonomy" id="94029"/>
    <lineage>
        <taxon>Eukaryota</taxon>
        <taxon>Metazoa</taxon>
        <taxon>Ecdysozoa</taxon>
        <taxon>Arthropoda</taxon>
        <taxon>Chelicerata</taxon>
        <taxon>Arachnida</taxon>
        <taxon>Araneae</taxon>
        <taxon>Araneomorphae</taxon>
        <taxon>Entelegynae</taxon>
        <taxon>Araneoidea</taxon>
        <taxon>Araneidae</taxon>
        <taxon>Argiope</taxon>
    </lineage>
</organism>
<comment type="caution">
    <text evidence="2">The sequence shown here is derived from an EMBL/GenBank/DDBJ whole genome shotgun (WGS) entry which is preliminary data.</text>
</comment>
<evidence type="ECO:0000313" key="2">
    <source>
        <dbReference type="EMBL" id="KAF8787460.1"/>
    </source>
</evidence>
<dbReference type="Proteomes" id="UP000807504">
    <property type="component" value="Unassembled WGS sequence"/>
</dbReference>
<dbReference type="AlphaFoldDB" id="A0A8T0FDT8"/>
<accession>A0A8T0FDT8</accession>
<feature type="region of interest" description="Disordered" evidence="1">
    <location>
        <begin position="1"/>
        <end position="34"/>
    </location>
</feature>
<name>A0A8T0FDT8_ARGBR</name>
<gene>
    <name evidence="2" type="ORF">HNY73_009056</name>
</gene>
<sequence>MDLADGTKDQSQQPKVDDARPSTPVNSPRPISLRPSKFRRSSYSNIIWILFKRSPLETPWGAGPKLGDATRRNQRNTSKCVLKLPGEFSLDQKRFNIHTGVRMCERAGGKDVIIRRKQDWARLCGLFLKLAEPVWNGYGVVRVRKRNKPNLSSQDFLCL</sequence>
<keyword evidence="3" id="KW-1185">Reference proteome</keyword>
<protein>
    <submittedName>
        <fullName evidence="2">Uncharacterized protein</fullName>
    </submittedName>
</protein>
<reference evidence="2" key="2">
    <citation type="submission" date="2020-06" db="EMBL/GenBank/DDBJ databases">
        <authorList>
            <person name="Sheffer M."/>
        </authorList>
    </citation>
    <scope>NUCLEOTIDE SEQUENCE</scope>
</reference>
<dbReference type="EMBL" id="JABXBU010000015">
    <property type="protein sequence ID" value="KAF8787460.1"/>
    <property type="molecule type" value="Genomic_DNA"/>
</dbReference>
<reference evidence="2" key="1">
    <citation type="journal article" date="2020" name="bioRxiv">
        <title>Chromosome-level reference genome of the European wasp spider Argiope bruennichi: a resource for studies on range expansion and evolutionary adaptation.</title>
        <authorList>
            <person name="Sheffer M.M."/>
            <person name="Hoppe A."/>
            <person name="Krehenwinkel H."/>
            <person name="Uhl G."/>
            <person name="Kuss A.W."/>
            <person name="Jensen L."/>
            <person name="Jensen C."/>
            <person name="Gillespie R.G."/>
            <person name="Hoff K.J."/>
            <person name="Prost S."/>
        </authorList>
    </citation>
    <scope>NUCLEOTIDE SEQUENCE</scope>
</reference>
<proteinExistence type="predicted"/>